<dbReference type="CDD" id="cd00209">
    <property type="entry name" value="DHFR"/>
    <property type="match status" value="1"/>
</dbReference>
<dbReference type="InterPro" id="IPR017925">
    <property type="entry name" value="DHFR_CS"/>
</dbReference>
<evidence type="ECO:0000256" key="6">
    <source>
        <dbReference type="ARBA" id="ARBA00023002"/>
    </source>
</evidence>
<comment type="function">
    <text evidence="7 8">Key enzyme in folate metabolism. Catalyzes an essential reaction for de novo glycine and purine synthesis, and for DNA precursor synthesis.</text>
</comment>
<dbReference type="GO" id="GO:0046655">
    <property type="term" value="P:folic acid metabolic process"/>
    <property type="evidence" value="ECO:0007669"/>
    <property type="project" value="TreeGrafter"/>
</dbReference>
<keyword evidence="4 8" id="KW-0554">One-carbon metabolism</keyword>
<evidence type="ECO:0000256" key="2">
    <source>
        <dbReference type="ARBA" id="ARBA00009539"/>
    </source>
</evidence>
<keyword evidence="12" id="KW-1185">Reference proteome</keyword>
<sequence length="164" mass="18388">MQIAMIACMARNHVIGKENKMPWHLPADLAHFKSVTMSKPIVMGRKTYESIGRPLPGRQNIVISRQEALTIPGVEVVNSIDAAMALVAATTDELMVIGGGQLYGELLPRADTLYLTMVDAELDGDTHFPQWDSTQWREVSRERRSRDANNGYDLDFICLKRCVE</sequence>
<comment type="catalytic activity">
    <reaction evidence="8">
        <text>(6S)-5,6,7,8-tetrahydrofolate + NADP(+) = 7,8-dihydrofolate + NADPH + H(+)</text>
        <dbReference type="Rhea" id="RHEA:15009"/>
        <dbReference type="ChEBI" id="CHEBI:15378"/>
        <dbReference type="ChEBI" id="CHEBI:57451"/>
        <dbReference type="ChEBI" id="CHEBI:57453"/>
        <dbReference type="ChEBI" id="CHEBI:57783"/>
        <dbReference type="ChEBI" id="CHEBI:58349"/>
        <dbReference type="EC" id="1.5.1.3"/>
    </reaction>
</comment>
<dbReference type="AlphaFoldDB" id="A0A6H1UGS2"/>
<dbReference type="PANTHER" id="PTHR48069">
    <property type="entry name" value="DIHYDROFOLATE REDUCTASE"/>
    <property type="match status" value="1"/>
</dbReference>
<dbReference type="PRINTS" id="PR00070">
    <property type="entry name" value="DHFR"/>
</dbReference>
<dbReference type="GO" id="GO:0046654">
    <property type="term" value="P:tetrahydrofolate biosynthetic process"/>
    <property type="evidence" value="ECO:0007669"/>
    <property type="project" value="UniProtKB-UniPathway"/>
</dbReference>
<dbReference type="GO" id="GO:0046452">
    <property type="term" value="P:dihydrofolate metabolic process"/>
    <property type="evidence" value="ECO:0007669"/>
    <property type="project" value="TreeGrafter"/>
</dbReference>
<dbReference type="UniPathway" id="UPA00077">
    <property type="reaction ID" value="UER00158"/>
</dbReference>
<dbReference type="GO" id="GO:0070401">
    <property type="term" value="F:NADP+ binding"/>
    <property type="evidence" value="ECO:0007669"/>
    <property type="project" value="UniProtKB-ARBA"/>
</dbReference>
<dbReference type="FunFam" id="3.40.430.10:FF:000001">
    <property type="entry name" value="Dihydrofolate reductase"/>
    <property type="match status" value="1"/>
</dbReference>
<evidence type="ECO:0000256" key="1">
    <source>
        <dbReference type="ARBA" id="ARBA00004903"/>
    </source>
</evidence>
<keyword evidence="5 8" id="KW-0521">NADP</keyword>
<accession>A0A6H1UGS2</accession>
<evidence type="ECO:0000313" key="12">
    <source>
        <dbReference type="Proteomes" id="UP000501602"/>
    </source>
</evidence>
<evidence type="ECO:0000256" key="3">
    <source>
        <dbReference type="ARBA" id="ARBA00012856"/>
    </source>
</evidence>
<evidence type="ECO:0000256" key="5">
    <source>
        <dbReference type="ARBA" id="ARBA00022857"/>
    </source>
</evidence>
<dbReference type="SUPFAM" id="SSF53597">
    <property type="entry name" value="Dihydrofolate reductase-like"/>
    <property type="match status" value="1"/>
</dbReference>
<dbReference type="KEGG" id="fes:HER31_13535"/>
<evidence type="ECO:0000256" key="9">
    <source>
        <dbReference type="RuleBase" id="RU004474"/>
    </source>
</evidence>
<dbReference type="Proteomes" id="UP000501602">
    <property type="component" value="Chromosome"/>
</dbReference>
<dbReference type="Gene3D" id="3.40.430.10">
    <property type="entry name" value="Dihydrofolate Reductase, subunit A"/>
    <property type="match status" value="1"/>
</dbReference>
<dbReference type="GO" id="GO:0005829">
    <property type="term" value="C:cytosol"/>
    <property type="evidence" value="ECO:0007669"/>
    <property type="project" value="TreeGrafter"/>
</dbReference>
<protein>
    <recommendedName>
        <fullName evidence="3 8">Dihydrofolate reductase</fullName>
        <ecNumber evidence="3 8">1.5.1.3</ecNumber>
    </recommendedName>
</protein>
<dbReference type="EC" id="1.5.1.3" evidence="3 8"/>
<evidence type="ECO:0000259" key="10">
    <source>
        <dbReference type="PROSITE" id="PS51330"/>
    </source>
</evidence>
<dbReference type="EMBL" id="CP051180">
    <property type="protein sequence ID" value="QIZ77829.1"/>
    <property type="molecule type" value="Genomic_DNA"/>
</dbReference>
<dbReference type="NCBIfam" id="NF008037">
    <property type="entry name" value="PRK10769.1"/>
    <property type="match status" value="1"/>
</dbReference>
<gene>
    <name evidence="11" type="primary">folA</name>
    <name evidence="11" type="ORF">HER31_13535</name>
</gene>
<dbReference type="RefSeq" id="WP_168661194.1">
    <property type="nucleotide sequence ID" value="NZ_CP051180.1"/>
</dbReference>
<comment type="similarity">
    <text evidence="2 8 9">Belongs to the dihydrofolate reductase family.</text>
</comment>
<dbReference type="PROSITE" id="PS51330">
    <property type="entry name" value="DHFR_2"/>
    <property type="match status" value="1"/>
</dbReference>
<dbReference type="GO" id="GO:0006730">
    <property type="term" value="P:one-carbon metabolic process"/>
    <property type="evidence" value="ECO:0007669"/>
    <property type="project" value="UniProtKB-KW"/>
</dbReference>
<comment type="pathway">
    <text evidence="1 8">Cofactor biosynthesis; tetrahydrofolate biosynthesis; 5,6,7,8-tetrahydrofolate from 7,8-dihydrofolate: step 1/1.</text>
</comment>
<organism evidence="11 12">
    <name type="scientific">Ferrimonas lipolytica</name>
    <dbReference type="NCBI Taxonomy" id="2724191"/>
    <lineage>
        <taxon>Bacteria</taxon>
        <taxon>Pseudomonadati</taxon>
        <taxon>Pseudomonadota</taxon>
        <taxon>Gammaproteobacteria</taxon>
        <taxon>Alteromonadales</taxon>
        <taxon>Ferrimonadaceae</taxon>
        <taxon>Ferrimonas</taxon>
    </lineage>
</organism>
<reference evidence="11 12" key="1">
    <citation type="submission" date="2020-04" db="EMBL/GenBank/DDBJ databases">
        <title>Ferrimonas sp. S7 isolated from sea water.</title>
        <authorList>
            <person name="Bae S.S."/>
            <person name="Baek K."/>
        </authorList>
    </citation>
    <scope>NUCLEOTIDE SEQUENCE [LARGE SCALE GENOMIC DNA]</scope>
    <source>
        <strain evidence="11 12">S7</strain>
    </source>
</reference>
<dbReference type="PIRSF" id="PIRSF000194">
    <property type="entry name" value="DHFR"/>
    <property type="match status" value="1"/>
</dbReference>
<dbReference type="Pfam" id="PF00186">
    <property type="entry name" value="DHFR_1"/>
    <property type="match status" value="1"/>
</dbReference>
<proteinExistence type="inferred from homology"/>
<evidence type="ECO:0000313" key="11">
    <source>
        <dbReference type="EMBL" id="QIZ77829.1"/>
    </source>
</evidence>
<keyword evidence="6 8" id="KW-0560">Oxidoreductase</keyword>
<evidence type="ECO:0000256" key="7">
    <source>
        <dbReference type="ARBA" id="ARBA00025067"/>
    </source>
</evidence>
<evidence type="ECO:0000256" key="4">
    <source>
        <dbReference type="ARBA" id="ARBA00022563"/>
    </source>
</evidence>
<feature type="domain" description="DHFR" evidence="10">
    <location>
        <begin position="2"/>
        <end position="161"/>
    </location>
</feature>
<dbReference type="PANTHER" id="PTHR48069:SF3">
    <property type="entry name" value="DIHYDROFOLATE REDUCTASE"/>
    <property type="match status" value="1"/>
</dbReference>
<dbReference type="InterPro" id="IPR024072">
    <property type="entry name" value="DHFR-like_dom_sf"/>
</dbReference>
<name>A0A6H1UGS2_9GAMM</name>
<evidence type="ECO:0000256" key="8">
    <source>
        <dbReference type="PIRNR" id="PIRNR000194"/>
    </source>
</evidence>
<dbReference type="InterPro" id="IPR012259">
    <property type="entry name" value="DHFR"/>
</dbReference>
<dbReference type="GO" id="GO:0004146">
    <property type="term" value="F:dihydrofolate reductase activity"/>
    <property type="evidence" value="ECO:0007669"/>
    <property type="project" value="UniProtKB-EC"/>
</dbReference>
<dbReference type="PROSITE" id="PS00075">
    <property type="entry name" value="DHFR_1"/>
    <property type="match status" value="1"/>
</dbReference>
<dbReference type="InterPro" id="IPR001796">
    <property type="entry name" value="DHFR_dom"/>
</dbReference>